<organism evidence="3">
    <name type="scientific">Amorphochlora amoebiformis</name>
    <dbReference type="NCBI Taxonomy" id="1561963"/>
    <lineage>
        <taxon>Eukaryota</taxon>
        <taxon>Sar</taxon>
        <taxon>Rhizaria</taxon>
        <taxon>Cercozoa</taxon>
        <taxon>Chlorarachniophyceae</taxon>
        <taxon>Amorphochlora</taxon>
    </lineage>
</organism>
<name>A0A7S0H2U0_9EUKA</name>
<gene>
    <name evidence="3" type="ORF">LAMO00422_LOCUS21116</name>
</gene>
<dbReference type="EMBL" id="HBEM01031010">
    <property type="protein sequence ID" value="CAD8462156.1"/>
    <property type="molecule type" value="Transcribed_RNA"/>
</dbReference>
<proteinExistence type="predicted"/>
<feature type="signal peptide" evidence="2">
    <location>
        <begin position="1"/>
        <end position="19"/>
    </location>
</feature>
<evidence type="ECO:0000256" key="1">
    <source>
        <dbReference type="SAM" id="MobiDB-lite"/>
    </source>
</evidence>
<keyword evidence="2" id="KW-0732">Signal</keyword>
<evidence type="ECO:0000313" key="3">
    <source>
        <dbReference type="EMBL" id="CAD8462156.1"/>
    </source>
</evidence>
<sequence>MARSHCVSPLALLLPLVAGFFDVQFSKGGHDQSEDSVLRYHGNVYNTIHGVSNDDLEVEIEADDITAAFTMGGLPVGEPTDLLGDTIVFNGTVYTTASGGAQHARHASLLTGKRFRASSAVIIPKGLKPTVVGELQVARKGIRVSLFAAISRITMKLAQPICFIAKLRVNYFKGHALEKAPIYNENLHDEGYLSVAPARGQTEPHYAVAAGCASNPQYVFDEELRRKLGFILPSTANLYENPQERKLLTHVEALQVSETLDLTDAEILAPEKPDGVYHTSTVTSLVSGQFNIYVIDDLREYGTEEDGEAEEAEMDTETIFSETGSCEAEGECGVDGGREKDEL</sequence>
<feature type="region of interest" description="Disordered" evidence="1">
    <location>
        <begin position="323"/>
        <end position="343"/>
    </location>
</feature>
<protein>
    <submittedName>
        <fullName evidence="3">Uncharacterized protein</fullName>
    </submittedName>
</protein>
<feature type="chain" id="PRO_5030649815" evidence="2">
    <location>
        <begin position="20"/>
        <end position="343"/>
    </location>
</feature>
<accession>A0A7S0H2U0</accession>
<reference evidence="3" key="1">
    <citation type="submission" date="2021-01" db="EMBL/GenBank/DDBJ databases">
        <authorList>
            <person name="Corre E."/>
            <person name="Pelletier E."/>
            <person name="Niang G."/>
            <person name="Scheremetjew M."/>
            <person name="Finn R."/>
            <person name="Kale V."/>
            <person name="Holt S."/>
            <person name="Cochrane G."/>
            <person name="Meng A."/>
            <person name="Brown T."/>
            <person name="Cohen L."/>
        </authorList>
    </citation>
    <scope>NUCLEOTIDE SEQUENCE</scope>
    <source>
        <strain evidence="3">CCMP2058</strain>
    </source>
</reference>
<evidence type="ECO:0000256" key="2">
    <source>
        <dbReference type="SAM" id="SignalP"/>
    </source>
</evidence>
<dbReference type="AlphaFoldDB" id="A0A7S0H2U0"/>